<keyword evidence="13" id="KW-1185">Reference proteome</keyword>
<evidence type="ECO:0000256" key="6">
    <source>
        <dbReference type="ARBA" id="ARBA00022679"/>
    </source>
</evidence>
<dbReference type="Gene3D" id="3.40.50.2000">
    <property type="entry name" value="Glycogen Phosphorylase B"/>
    <property type="match status" value="2"/>
</dbReference>
<dbReference type="Pfam" id="PF00534">
    <property type="entry name" value="Glycos_transf_1"/>
    <property type="match status" value="1"/>
</dbReference>
<proteinExistence type="inferred from homology"/>
<sequence>MNILFATPECAPWVKTGGLGDVSGALPATLAALGHDVRVLLPAYRGMKVTGEIGDGVELPAWGPWPAAQLVPVKADNGVTLLLLACPGLYQRPGGPYVDASGHDYHDNALRFGLLSRVAAQLGTAHSPLHGWMADVVHANDWPCGLAPLYLAQARSTPLPERTAASVFTIHNLAFQGVFPMGAADLLDVPHHWRTLEGVEFWGQLSMLKAALQFSDAITTVSPTYAREIQTQAHGVGMDGVLRSRSPYLRGILNGIDTKQWNPGIDPLLPHHFDADNLQGKALCKAALQARVGLPAEPKCMLFSLVSRLTQQKGVDLVLATLPRILQAGAQLVVLGQGDPALAQALREAAQKHPKQVAVTLGFDESLAHLIEAGADAFLMPSRFEPCGLNQMYSQAYGTPPIVAPVGGLLDSVTDVSADPAHGTGFIMTGVDPAGLDDAVQRALRAWREPQRWRKIQANGMARHFGWEDSAMQYLEVYERAIARAPLVEKSPNSQDAKAAKAAQKAQKKAS</sequence>
<feature type="domain" description="Glycosyl transferase family 1" evidence="10">
    <location>
        <begin position="303"/>
        <end position="455"/>
    </location>
</feature>
<evidence type="ECO:0000259" key="10">
    <source>
        <dbReference type="Pfam" id="PF00534"/>
    </source>
</evidence>
<evidence type="ECO:0000256" key="3">
    <source>
        <dbReference type="ARBA" id="ARBA00004964"/>
    </source>
</evidence>
<dbReference type="AlphaFoldDB" id="A0A848H4A0"/>
<dbReference type="GO" id="GO:0009011">
    <property type="term" value="F:alpha-1,4-glucan glucosyltransferase (ADP-glucose donor) activity"/>
    <property type="evidence" value="ECO:0007669"/>
    <property type="project" value="UniProtKB-UniRule"/>
</dbReference>
<evidence type="ECO:0000256" key="7">
    <source>
        <dbReference type="ARBA" id="ARBA00023056"/>
    </source>
</evidence>
<keyword evidence="6 8" id="KW-0808">Transferase</keyword>
<gene>
    <name evidence="8 12" type="primary">glgA</name>
    <name evidence="12" type="ORF">HHL11_17880</name>
</gene>
<keyword evidence="7 8" id="KW-0320">Glycogen biosynthesis</keyword>
<dbReference type="Proteomes" id="UP000541185">
    <property type="component" value="Unassembled WGS sequence"/>
</dbReference>
<dbReference type="GO" id="GO:0005978">
    <property type="term" value="P:glycogen biosynthetic process"/>
    <property type="evidence" value="ECO:0007669"/>
    <property type="project" value="UniProtKB-UniRule"/>
</dbReference>
<dbReference type="InterPro" id="IPR001296">
    <property type="entry name" value="Glyco_trans_1"/>
</dbReference>
<reference evidence="12 13" key="1">
    <citation type="submission" date="2020-04" db="EMBL/GenBank/DDBJ databases">
        <title>Ramlibacter sp. G-1-2-2 isolated from soil.</title>
        <authorList>
            <person name="Dahal R.H."/>
        </authorList>
    </citation>
    <scope>NUCLEOTIDE SEQUENCE [LARGE SCALE GENOMIC DNA]</scope>
    <source>
        <strain evidence="12 13">G-1-2-2</strain>
    </source>
</reference>
<evidence type="ECO:0000313" key="12">
    <source>
        <dbReference type="EMBL" id="NML45625.1"/>
    </source>
</evidence>
<evidence type="ECO:0000256" key="8">
    <source>
        <dbReference type="HAMAP-Rule" id="MF_00484"/>
    </source>
</evidence>
<comment type="function">
    <text evidence="2 8">Synthesizes alpha-1,4-glucan chains using ADP-glucose.</text>
</comment>
<dbReference type="UniPathway" id="UPA00164"/>
<protein>
    <recommendedName>
        <fullName evidence="8">Glycogen synthase</fullName>
        <ecNumber evidence="8">2.4.1.21</ecNumber>
    </recommendedName>
    <alternativeName>
        <fullName evidence="8">Starch [bacterial glycogen] synthase</fullName>
    </alternativeName>
</protein>
<dbReference type="InterPro" id="IPR013534">
    <property type="entry name" value="Starch_synth_cat_dom"/>
</dbReference>
<dbReference type="EMBL" id="JABBFX010000001">
    <property type="protein sequence ID" value="NML45625.1"/>
    <property type="molecule type" value="Genomic_DNA"/>
</dbReference>
<dbReference type="InterPro" id="IPR011835">
    <property type="entry name" value="GS/SS"/>
</dbReference>
<evidence type="ECO:0000259" key="11">
    <source>
        <dbReference type="Pfam" id="PF08323"/>
    </source>
</evidence>
<feature type="domain" description="Starch synthase catalytic" evidence="11">
    <location>
        <begin position="2"/>
        <end position="243"/>
    </location>
</feature>
<comment type="caution">
    <text evidence="12">The sequence shown here is derived from an EMBL/GenBank/DDBJ whole genome shotgun (WGS) entry which is preliminary data.</text>
</comment>
<keyword evidence="5 8" id="KW-0328">Glycosyltransferase</keyword>
<organism evidence="12 13">
    <name type="scientific">Ramlibacter agri</name>
    <dbReference type="NCBI Taxonomy" id="2728837"/>
    <lineage>
        <taxon>Bacteria</taxon>
        <taxon>Pseudomonadati</taxon>
        <taxon>Pseudomonadota</taxon>
        <taxon>Betaproteobacteria</taxon>
        <taxon>Burkholderiales</taxon>
        <taxon>Comamonadaceae</taxon>
        <taxon>Ramlibacter</taxon>
    </lineage>
</organism>
<evidence type="ECO:0000256" key="2">
    <source>
        <dbReference type="ARBA" id="ARBA00002764"/>
    </source>
</evidence>
<dbReference type="SUPFAM" id="SSF53756">
    <property type="entry name" value="UDP-Glycosyltransferase/glycogen phosphorylase"/>
    <property type="match status" value="1"/>
</dbReference>
<evidence type="ECO:0000256" key="1">
    <source>
        <dbReference type="ARBA" id="ARBA00001478"/>
    </source>
</evidence>
<evidence type="ECO:0000256" key="5">
    <source>
        <dbReference type="ARBA" id="ARBA00022676"/>
    </source>
</evidence>
<evidence type="ECO:0000256" key="4">
    <source>
        <dbReference type="ARBA" id="ARBA00010281"/>
    </source>
</evidence>
<dbReference type="EC" id="2.4.1.21" evidence="8"/>
<dbReference type="PANTHER" id="PTHR45825">
    <property type="entry name" value="GRANULE-BOUND STARCH SYNTHASE 1, CHLOROPLASTIC/AMYLOPLASTIC"/>
    <property type="match status" value="1"/>
</dbReference>
<feature type="binding site" evidence="8">
    <location>
        <position position="15"/>
    </location>
    <ligand>
        <name>ADP-alpha-D-glucose</name>
        <dbReference type="ChEBI" id="CHEBI:57498"/>
    </ligand>
</feature>
<comment type="pathway">
    <text evidence="3 8">Glycan biosynthesis; glycogen biosynthesis.</text>
</comment>
<evidence type="ECO:0000256" key="9">
    <source>
        <dbReference type="SAM" id="MobiDB-lite"/>
    </source>
</evidence>
<dbReference type="PANTHER" id="PTHR45825:SF11">
    <property type="entry name" value="ALPHA AMYLASE DOMAIN-CONTAINING PROTEIN"/>
    <property type="match status" value="1"/>
</dbReference>
<dbReference type="GO" id="GO:0004373">
    <property type="term" value="F:alpha-1,4-glucan glucosyltransferase (UDP-glucose donor) activity"/>
    <property type="evidence" value="ECO:0007669"/>
    <property type="project" value="InterPro"/>
</dbReference>
<dbReference type="NCBIfam" id="TIGR02095">
    <property type="entry name" value="glgA"/>
    <property type="match status" value="1"/>
</dbReference>
<feature type="region of interest" description="Disordered" evidence="9">
    <location>
        <begin position="489"/>
        <end position="511"/>
    </location>
</feature>
<evidence type="ECO:0000313" key="13">
    <source>
        <dbReference type="Proteomes" id="UP000541185"/>
    </source>
</evidence>
<comment type="catalytic activity">
    <reaction evidence="1 8">
        <text>[(1-&gt;4)-alpha-D-glucosyl](n) + ADP-alpha-D-glucose = [(1-&gt;4)-alpha-D-glucosyl](n+1) + ADP + H(+)</text>
        <dbReference type="Rhea" id="RHEA:18189"/>
        <dbReference type="Rhea" id="RHEA-COMP:9584"/>
        <dbReference type="Rhea" id="RHEA-COMP:9587"/>
        <dbReference type="ChEBI" id="CHEBI:15378"/>
        <dbReference type="ChEBI" id="CHEBI:15444"/>
        <dbReference type="ChEBI" id="CHEBI:57498"/>
        <dbReference type="ChEBI" id="CHEBI:456216"/>
        <dbReference type="EC" id="2.4.1.21"/>
    </reaction>
</comment>
<dbReference type="RefSeq" id="WP_169419704.1">
    <property type="nucleotide sequence ID" value="NZ_JABBFX010000001.1"/>
</dbReference>
<dbReference type="Pfam" id="PF08323">
    <property type="entry name" value="Glyco_transf_5"/>
    <property type="match status" value="1"/>
</dbReference>
<name>A0A848H4A0_9BURK</name>
<dbReference type="CDD" id="cd03791">
    <property type="entry name" value="GT5_Glycogen_synthase_DULL1-like"/>
    <property type="match status" value="1"/>
</dbReference>
<accession>A0A848H4A0</accession>
<dbReference type="NCBIfam" id="NF001899">
    <property type="entry name" value="PRK00654.1-2"/>
    <property type="match status" value="1"/>
</dbReference>
<dbReference type="HAMAP" id="MF_00484">
    <property type="entry name" value="Glycogen_synth"/>
    <property type="match status" value="1"/>
</dbReference>
<comment type="similarity">
    <text evidence="4 8">Belongs to the glycosyltransferase 1 family. Bacterial/plant glycogen synthase subfamily.</text>
</comment>